<name>A0ACB8RW53_9AGAM</name>
<keyword evidence="2" id="KW-1185">Reference proteome</keyword>
<organism evidence="1 2">
    <name type="scientific">Auriscalpium vulgare</name>
    <dbReference type="NCBI Taxonomy" id="40419"/>
    <lineage>
        <taxon>Eukaryota</taxon>
        <taxon>Fungi</taxon>
        <taxon>Dikarya</taxon>
        <taxon>Basidiomycota</taxon>
        <taxon>Agaricomycotina</taxon>
        <taxon>Agaricomycetes</taxon>
        <taxon>Russulales</taxon>
        <taxon>Auriscalpiaceae</taxon>
        <taxon>Auriscalpium</taxon>
    </lineage>
</organism>
<gene>
    <name evidence="1" type="ORF">FA95DRAFT_1605784</name>
</gene>
<protein>
    <submittedName>
        <fullName evidence="1">Uncharacterized protein</fullName>
    </submittedName>
</protein>
<dbReference type="EMBL" id="MU275897">
    <property type="protein sequence ID" value="KAI0047836.1"/>
    <property type="molecule type" value="Genomic_DNA"/>
</dbReference>
<proteinExistence type="predicted"/>
<reference evidence="1" key="1">
    <citation type="submission" date="2021-02" db="EMBL/GenBank/DDBJ databases">
        <authorList>
            <consortium name="DOE Joint Genome Institute"/>
            <person name="Ahrendt S."/>
            <person name="Looney B.P."/>
            <person name="Miyauchi S."/>
            <person name="Morin E."/>
            <person name="Drula E."/>
            <person name="Courty P.E."/>
            <person name="Chicoki N."/>
            <person name="Fauchery L."/>
            <person name="Kohler A."/>
            <person name="Kuo A."/>
            <person name="Labutti K."/>
            <person name="Pangilinan J."/>
            <person name="Lipzen A."/>
            <person name="Riley R."/>
            <person name="Andreopoulos W."/>
            <person name="He G."/>
            <person name="Johnson J."/>
            <person name="Barry K.W."/>
            <person name="Grigoriev I.V."/>
            <person name="Nagy L."/>
            <person name="Hibbett D."/>
            <person name="Henrissat B."/>
            <person name="Matheny P.B."/>
            <person name="Labbe J."/>
            <person name="Martin F."/>
        </authorList>
    </citation>
    <scope>NUCLEOTIDE SEQUENCE</scope>
    <source>
        <strain evidence="1">FP105234-sp</strain>
    </source>
</reference>
<evidence type="ECO:0000313" key="2">
    <source>
        <dbReference type="Proteomes" id="UP000814033"/>
    </source>
</evidence>
<comment type="caution">
    <text evidence="1">The sequence shown here is derived from an EMBL/GenBank/DDBJ whole genome shotgun (WGS) entry which is preliminary data.</text>
</comment>
<reference evidence="1" key="2">
    <citation type="journal article" date="2022" name="New Phytol.">
        <title>Evolutionary transition to the ectomycorrhizal habit in the genomes of a hyperdiverse lineage of mushroom-forming fungi.</title>
        <authorList>
            <person name="Looney B."/>
            <person name="Miyauchi S."/>
            <person name="Morin E."/>
            <person name="Drula E."/>
            <person name="Courty P.E."/>
            <person name="Kohler A."/>
            <person name="Kuo A."/>
            <person name="LaButti K."/>
            <person name="Pangilinan J."/>
            <person name="Lipzen A."/>
            <person name="Riley R."/>
            <person name="Andreopoulos W."/>
            <person name="He G."/>
            <person name="Johnson J."/>
            <person name="Nolan M."/>
            <person name="Tritt A."/>
            <person name="Barry K.W."/>
            <person name="Grigoriev I.V."/>
            <person name="Nagy L.G."/>
            <person name="Hibbett D."/>
            <person name="Henrissat B."/>
            <person name="Matheny P.B."/>
            <person name="Labbe J."/>
            <person name="Martin F.M."/>
        </authorList>
    </citation>
    <scope>NUCLEOTIDE SEQUENCE</scope>
    <source>
        <strain evidence="1">FP105234-sp</strain>
    </source>
</reference>
<dbReference type="Proteomes" id="UP000814033">
    <property type="component" value="Unassembled WGS sequence"/>
</dbReference>
<sequence>MQKFPSRARRAPRNASPEPFPRHFNYIEALVSLIHLQGGEIASQYNAWFEVFISADARFPRPHPFAILRARRLPISTSLVPIRLLIINVVVTFLALRGGLLHCSPELERRIEFCAALHRVDDCPALLAELHFETRTHSCAVTAACARSWSVQSLSRSMYSSSSAHLPSAMNTHLRAHLVASQVQRHLEEALLAEGRNLLREAAKAVRDRSKVPRLLREPAVHHMYCFSMWLVQSALAEEIAGSPASFMGAVS</sequence>
<evidence type="ECO:0000313" key="1">
    <source>
        <dbReference type="EMBL" id="KAI0047836.1"/>
    </source>
</evidence>
<accession>A0ACB8RW53</accession>